<organism evidence="1 2">
    <name type="scientific">Candidatus Falkowbacteria bacterium CG1_02_41_21</name>
    <dbReference type="NCBI Taxonomy" id="1805147"/>
    <lineage>
        <taxon>Bacteria</taxon>
        <taxon>Candidatus Falkowiibacteriota</taxon>
    </lineage>
</organism>
<evidence type="ECO:0000313" key="1">
    <source>
        <dbReference type="EMBL" id="OIO07921.1"/>
    </source>
</evidence>
<dbReference type="SUPFAM" id="SSF48371">
    <property type="entry name" value="ARM repeat"/>
    <property type="match status" value="1"/>
</dbReference>
<accession>A0A1J4T974</accession>
<dbReference type="AlphaFoldDB" id="A0A1J4T974"/>
<gene>
    <name evidence="1" type="ORF">AUJ35_01280</name>
</gene>
<sequence length="233" mass="26904">MVKNKIEKELRALANPVKALDLARFFKTGQNQYGAGDVFLGIMVPQQRAVAKNNMDATLAEIQTLLNSKIHEFRLTALLVLILQYAGADCRPRRNYVDFYLKNTNNINNWDLVDLSAPKILGDYLLSRNRKLLLKLAHSGNLWERRIAIISTLAFIQENQFGDTIKIATILLNDSHDLIHKAVGWMLREVGKRNLETELEFLEEYSARLPRTMLRYAIEKFSESKRKKFLNKK</sequence>
<dbReference type="Gene3D" id="1.25.10.90">
    <property type="match status" value="1"/>
</dbReference>
<dbReference type="InterPro" id="IPR016024">
    <property type="entry name" value="ARM-type_fold"/>
</dbReference>
<reference evidence="1 2" key="1">
    <citation type="journal article" date="2016" name="Environ. Microbiol.">
        <title>Genomic resolution of a cold subsurface aquifer community provides metabolic insights for novel microbes adapted to high CO concentrations.</title>
        <authorList>
            <person name="Probst A.J."/>
            <person name="Castelle C.J."/>
            <person name="Singh A."/>
            <person name="Brown C.T."/>
            <person name="Anantharaman K."/>
            <person name="Sharon I."/>
            <person name="Hug L.A."/>
            <person name="Burstein D."/>
            <person name="Emerson J.B."/>
            <person name="Thomas B.C."/>
            <person name="Banfield J.F."/>
        </authorList>
    </citation>
    <scope>NUCLEOTIDE SEQUENCE [LARGE SCALE GENOMIC DNA]</scope>
    <source>
        <strain evidence="1">CG1_02_41_21</strain>
    </source>
</reference>
<dbReference type="EMBL" id="MNUV01000022">
    <property type="protein sequence ID" value="OIO07921.1"/>
    <property type="molecule type" value="Genomic_DNA"/>
</dbReference>
<dbReference type="InterPro" id="IPR014825">
    <property type="entry name" value="DNA_alkylation"/>
</dbReference>
<dbReference type="PANTHER" id="PTHR34070">
    <property type="entry name" value="ARMADILLO-TYPE FOLD"/>
    <property type="match status" value="1"/>
</dbReference>
<dbReference type="CDD" id="cd06561">
    <property type="entry name" value="AlkD_like"/>
    <property type="match status" value="1"/>
</dbReference>
<dbReference type="PANTHER" id="PTHR34070:SF1">
    <property type="entry name" value="DNA ALKYLATION REPAIR PROTEIN"/>
    <property type="match status" value="1"/>
</dbReference>
<proteinExistence type="predicted"/>
<protein>
    <submittedName>
        <fullName evidence="1">DNA alkylation repair protein</fullName>
    </submittedName>
</protein>
<dbReference type="Pfam" id="PF08713">
    <property type="entry name" value="DNA_alkylation"/>
    <property type="match status" value="1"/>
</dbReference>
<name>A0A1J4T974_9BACT</name>
<dbReference type="Proteomes" id="UP000182860">
    <property type="component" value="Unassembled WGS sequence"/>
</dbReference>
<evidence type="ECO:0000313" key="2">
    <source>
        <dbReference type="Proteomes" id="UP000182860"/>
    </source>
</evidence>
<comment type="caution">
    <text evidence="1">The sequence shown here is derived from an EMBL/GenBank/DDBJ whole genome shotgun (WGS) entry which is preliminary data.</text>
</comment>